<dbReference type="Pfam" id="PF11706">
    <property type="entry name" value="zf-CGNR"/>
    <property type="match status" value="1"/>
</dbReference>
<name>A0ABU2PRA0_9ACTN</name>
<protein>
    <submittedName>
        <fullName evidence="2">CGNR zinc finger domain-containing protein</fullName>
    </submittedName>
</protein>
<keyword evidence="3" id="KW-1185">Reference proteome</keyword>
<feature type="domain" description="Zinc finger CGNR" evidence="1">
    <location>
        <begin position="143"/>
        <end position="186"/>
    </location>
</feature>
<dbReference type="EMBL" id="JAVRFA010000002">
    <property type="protein sequence ID" value="MDT0393539.1"/>
    <property type="molecule type" value="Genomic_DNA"/>
</dbReference>
<dbReference type="Proteomes" id="UP001183881">
    <property type="component" value="Unassembled WGS sequence"/>
</dbReference>
<evidence type="ECO:0000259" key="1">
    <source>
        <dbReference type="Pfam" id="PF11706"/>
    </source>
</evidence>
<dbReference type="InterPro" id="IPR010852">
    <property type="entry name" value="ABATE"/>
</dbReference>
<dbReference type="Pfam" id="PF07336">
    <property type="entry name" value="ABATE"/>
    <property type="match status" value="1"/>
</dbReference>
<dbReference type="SUPFAM" id="SSF160904">
    <property type="entry name" value="Jann2411-like"/>
    <property type="match status" value="1"/>
</dbReference>
<gene>
    <name evidence="2" type="ORF">RM705_02280</name>
</gene>
<sequence>MNTQPAQAADADPRPLLGEPLPLDLLNTRWTDDSGAHDLLERPGGLAIWLSSAGLADVAPDTQETLGALLATRTALSSLVTSEGYGLERSREMLNDTLAHGRVRHLLGTEGPETVVETDTPGWLAAWRTAEVYLRLLEEGADRIRKCANPDCRLRFYDTSRNGRRRWCSMAACGNRAKTRRHYERHQGGPGPDRIH</sequence>
<dbReference type="PANTHER" id="PTHR35525">
    <property type="entry name" value="BLL6575 PROTEIN"/>
    <property type="match status" value="1"/>
</dbReference>
<dbReference type="InterPro" id="IPR021005">
    <property type="entry name" value="Znf_CGNR"/>
</dbReference>
<evidence type="ECO:0000313" key="3">
    <source>
        <dbReference type="Proteomes" id="UP001183881"/>
    </source>
</evidence>
<dbReference type="PANTHER" id="PTHR35525:SF3">
    <property type="entry name" value="BLL6575 PROTEIN"/>
    <property type="match status" value="1"/>
</dbReference>
<organism evidence="2 3">
    <name type="scientific">Streptomyces edwardsiae</name>
    <dbReference type="NCBI Taxonomy" id="3075527"/>
    <lineage>
        <taxon>Bacteria</taxon>
        <taxon>Bacillati</taxon>
        <taxon>Actinomycetota</taxon>
        <taxon>Actinomycetes</taxon>
        <taxon>Kitasatosporales</taxon>
        <taxon>Streptomycetaceae</taxon>
        <taxon>Streptomyces</taxon>
    </lineage>
</organism>
<dbReference type="RefSeq" id="WP_311640982.1">
    <property type="nucleotide sequence ID" value="NZ_JAVRFA010000002.1"/>
</dbReference>
<proteinExistence type="predicted"/>
<dbReference type="InterPro" id="IPR023286">
    <property type="entry name" value="ABATE_dom_sf"/>
</dbReference>
<reference evidence="3" key="1">
    <citation type="submission" date="2023-07" db="EMBL/GenBank/DDBJ databases">
        <title>30 novel species of actinomycetes from the DSMZ collection.</title>
        <authorList>
            <person name="Nouioui I."/>
        </authorList>
    </citation>
    <scope>NUCLEOTIDE SEQUENCE [LARGE SCALE GENOMIC DNA]</scope>
    <source>
        <strain evidence="3">DSM 41636</strain>
    </source>
</reference>
<evidence type="ECO:0000313" key="2">
    <source>
        <dbReference type="EMBL" id="MDT0393539.1"/>
    </source>
</evidence>
<dbReference type="Gene3D" id="1.10.3300.10">
    <property type="entry name" value="Jann2411-like domain"/>
    <property type="match status" value="1"/>
</dbReference>
<accession>A0ABU2PRA0</accession>
<comment type="caution">
    <text evidence="2">The sequence shown here is derived from an EMBL/GenBank/DDBJ whole genome shotgun (WGS) entry which is preliminary data.</text>
</comment>